<feature type="domain" description="HMA" evidence="6">
    <location>
        <begin position="10"/>
        <end position="73"/>
    </location>
</feature>
<feature type="compositionally biased region" description="Basic and acidic residues" evidence="5">
    <location>
        <begin position="89"/>
        <end position="106"/>
    </location>
</feature>
<dbReference type="Proteomes" id="UP001140949">
    <property type="component" value="Unassembled WGS sequence"/>
</dbReference>
<comment type="similarity">
    <text evidence="4">Belongs to the HIPP family.</text>
</comment>
<evidence type="ECO:0000256" key="2">
    <source>
        <dbReference type="ARBA" id="ARBA00022723"/>
    </source>
</evidence>
<keyword evidence="3" id="KW-0449">Lipoprotein</keyword>
<feature type="compositionally biased region" description="Low complexity" evidence="5">
    <location>
        <begin position="282"/>
        <end position="340"/>
    </location>
</feature>
<dbReference type="AlphaFoldDB" id="A0AAX6FMC6"/>
<feature type="region of interest" description="Disordered" evidence="5">
    <location>
        <begin position="245"/>
        <end position="366"/>
    </location>
</feature>
<dbReference type="FunFam" id="3.30.70.100:FF:000008">
    <property type="entry name" value="Copper transport protein ATOX1"/>
    <property type="match status" value="1"/>
</dbReference>
<feature type="compositionally biased region" description="Basic and acidic residues" evidence="5">
    <location>
        <begin position="127"/>
        <end position="137"/>
    </location>
</feature>
<evidence type="ECO:0000256" key="5">
    <source>
        <dbReference type="SAM" id="MobiDB-lite"/>
    </source>
</evidence>
<dbReference type="Gene3D" id="3.30.70.100">
    <property type="match status" value="1"/>
</dbReference>
<dbReference type="GO" id="GO:0046872">
    <property type="term" value="F:metal ion binding"/>
    <property type="evidence" value="ECO:0007669"/>
    <property type="project" value="UniProtKB-KW"/>
</dbReference>
<dbReference type="Pfam" id="PF00403">
    <property type="entry name" value="HMA"/>
    <property type="match status" value="1"/>
</dbReference>
<evidence type="ECO:0000313" key="8">
    <source>
        <dbReference type="Proteomes" id="UP001140949"/>
    </source>
</evidence>
<dbReference type="EMBL" id="JANAVB010027995">
    <property type="protein sequence ID" value="KAJ6817423.1"/>
    <property type="molecule type" value="Genomic_DNA"/>
</dbReference>
<dbReference type="PROSITE" id="PS50846">
    <property type="entry name" value="HMA_2"/>
    <property type="match status" value="1"/>
</dbReference>
<evidence type="ECO:0000259" key="6">
    <source>
        <dbReference type="PROSITE" id="PS50846"/>
    </source>
</evidence>
<evidence type="ECO:0000313" key="7">
    <source>
        <dbReference type="EMBL" id="KAJ6817423.1"/>
    </source>
</evidence>
<accession>A0AAX6FMC6</accession>
<protein>
    <submittedName>
        <fullName evidence="7">Heavy metal-associated isoprenylated plant protein 35-like</fullName>
    </submittedName>
</protein>
<feature type="compositionally biased region" description="Low complexity" evidence="5">
    <location>
        <begin position="108"/>
        <end position="122"/>
    </location>
</feature>
<keyword evidence="1" id="KW-0488">Methylation</keyword>
<keyword evidence="3" id="KW-0636">Prenylation</keyword>
<proteinExistence type="inferred from homology"/>
<dbReference type="PANTHER" id="PTHR45868">
    <property type="entry name" value="HEAVY METAL-ASSOCIATED ISOPRENYLATED PLANT PROTEIN 33-RELATED"/>
    <property type="match status" value="1"/>
</dbReference>
<feature type="compositionally biased region" description="Low complexity" evidence="5">
    <location>
        <begin position="259"/>
        <end position="274"/>
    </location>
</feature>
<dbReference type="InterPro" id="IPR006121">
    <property type="entry name" value="HMA_dom"/>
</dbReference>
<gene>
    <name evidence="7" type="ORF">M6B38_412800</name>
</gene>
<feature type="compositionally biased region" description="Basic and acidic residues" evidence="5">
    <location>
        <begin position="146"/>
        <end position="166"/>
    </location>
</feature>
<keyword evidence="2" id="KW-0479">Metal-binding</keyword>
<organism evidence="7 8">
    <name type="scientific">Iris pallida</name>
    <name type="common">Sweet iris</name>
    <dbReference type="NCBI Taxonomy" id="29817"/>
    <lineage>
        <taxon>Eukaryota</taxon>
        <taxon>Viridiplantae</taxon>
        <taxon>Streptophyta</taxon>
        <taxon>Embryophyta</taxon>
        <taxon>Tracheophyta</taxon>
        <taxon>Spermatophyta</taxon>
        <taxon>Magnoliopsida</taxon>
        <taxon>Liliopsida</taxon>
        <taxon>Asparagales</taxon>
        <taxon>Iridaceae</taxon>
        <taxon>Iridoideae</taxon>
        <taxon>Irideae</taxon>
        <taxon>Iris</taxon>
    </lineage>
</organism>
<evidence type="ECO:0000256" key="1">
    <source>
        <dbReference type="ARBA" id="ARBA00022481"/>
    </source>
</evidence>
<reference evidence="7" key="2">
    <citation type="submission" date="2023-04" db="EMBL/GenBank/DDBJ databases">
        <authorList>
            <person name="Bruccoleri R.E."/>
            <person name="Oakeley E.J."/>
            <person name="Faust A.-M."/>
            <person name="Dessus-Babus S."/>
            <person name="Altorfer M."/>
            <person name="Burckhardt D."/>
            <person name="Oertli M."/>
            <person name="Naumann U."/>
            <person name="Petersen F."/>
            <person name="Wong J."/>
        </authorList>
    </citation>
    <scope>NUCLEOTIDE SEQUENCE</scope>
    <source>
        <strain evidence="7">GSM-AAB239-AS_SAM_17_03QT</strain>
        <tissue evidence="7">Leaf</tissue>
    </source>
</reference>
<feature type="compositionally biased region" description="Low complexity" evidence="5">
    <location>
        <begin position="175"/>
        <end position="185"/>
    </location>
</feature>
<reference evidence="7" key="1">
    <citation type="journal article" date="2023" name="GigaByte">
        <title>Genome assembly of the bearded iris, Iris pallida Lam.</title>
        <authorList>
            <person name="Bruccoleri R.E."/>
            <person name="Oakeley E.J."/>
            <person name="Faust A.M.E."/>
            <person name="Altorfer M."/>
            <person name="Dessus-Babus S."/>
            <person name="Burckhardt D."/>
            <person name="Oertli M."/>
            <person name="Naumann U."/>
            <person name="Petersen F."/>
            <person name="Wong J."/>
        </authorList>
    </citation>
    <scope>NUCLEOTIDE SEQUENCE</scope>
    <source>
        <strain evidence="7">GSM-AAB239-AS_SAM_17_03QT</strain>
    </source>
</reference>
<evidence type="ECO:0000256" key="3">
    <source>
        <dbReference type="ARBA" id="ARBA00023289"/>
    </source>
</evidence>
<feature type="region of interest" description="Disordered" evidence="5">
    <location>
        <begin position="68"/>
        <end position="225"/>
    </location>
</feature>
<keyword evidence="8" id="KW-1185">Reference proteome</keyword>
<dbReference type="InterPro" id="IPR036163">
    <property type="entry name" value="HMA_dom_sf"/>
</dbReference>
<dbReference type="SUPFAM" id="SSF55008">
    <property type="entry name" value="HMA, heavy metal-associated domain"/>
    <property type="match status" value="1"/>
</dbReference>
<name>A0AAX6FMC6_IRIPA</name>
<sequence length="366" mass="39759">MASKEEATELHTCVLKVSIHCEGCKKKVKKILRKIHGVQSVDIDAQQKKVTVTGDVDAETLIRCLAKSGKHADAWPEKAPANPISGSSTKEKNKEKESETPPEKMKKSQPAAEEVAKAPPAATSSEPDAKPAEKQKSSAEPAAEPTSEKKEAPKNDKKPEKERADAESGTDTKPSEASVKSVSSGKKGKKQGEPSSSSSSAAAPEGHYGSYPRHQPSPSPAPYQVPVYQHPVYAVSHNTAHPMASQSHYYAPMPPPMPQSYSHSGHNNYNYNYSHPPPSQPQPEYYPSGNYNYHSSENNYYGPSMEPRSSSPPRSYYYGSSMEPRSSSPPRSYYYGSGEPRASPSHSSQGSLDMFSEENANACNVM</sequence>
<dbReference type="PANTHER" id="PTHR45868:SF80">
    <property type="entry name" value="F15K9.8-RELATED"/>
    <property type="match status" value="1"/>
</dbReference>
<comment type="caution">
    <text evidence="7">The sequence shown here is derived from an EMBL/GenBank/DDBJ whole genome shotgun (WGS) entry which is preliminary data.</text>
</comment>
<evidence type="ECO:0000256" key="4">
    <source>
        <dbReference type="ARBA" id="ARBA00024045"/>
    </source>
</evidence>
<dbReference type="CDD" id="cd00371">
    <property type="entry name" value="HMA"/>
    <property type="match status" value="1"/>
</dbReference>
<feature type="compositionally biased region" description="Low complexity" evidence="5">
    <location>
        <begin position="193"/>
        <end position="206"/>
    </location>
</feature>